<accession>A0A7Y9DT22</accession>
<evidence type="ECO:0000256" key="1">
    <source>
        <dbReference type="ARBA" id="ARBA00007362"/>
    </source>
</evidence>
<feature type="transmembrane region" description="Helical" evidence="3">
    <location>
        <begin position="76"/>
        <end position="94"/>
    </location>
</feature>
<protein>
    <submittedName>
        <fullName evidence="5">Drug/metabolite transporter (DMT)-like permease</fullName>
    </submittedName>
</protein>
<evidence type="ECO:0000313" key="6">
    <source>
        <dbReference type="Proteomes" id="UP000535890"/>
    </source>
</evidence>
<dbReference type="RefSeq" id="WP_179792813.1">
    <property type="nucleotide sequence ID" value="NZ_BAABHP010000003.1"/>
</dbReference>
<feature type="domain" description="EamA" evidence="4">
    <location>
        <begin position="18"/>
        <end position="148"/>
    </location>
</feature>
<name>A0A7Y9DT22_9PSEU</name>
<feature type="region of interest" description="Disordered" evidence="2">
    <location>
        <begin position="323"/>
        <end position="347"/>
    </location>
</feature>
<feature type="transmembrane region" description="Helical" evidence="3">
    <location>
        <begin position="189"/>
        <end position="207"/>
    </location>
</feature>
<reference evidence="5 6" key="1">
    <citation type="submission" date="2020-07" db="EMBL/GenBank/DDBJ databases">
        <title>Sequencing the genomes of 1000 actinobacteria strains.</title>
        <authorList>
            <person name="Klenk H.-P."/>
        </authorList>
    </citation>
    <scope>NUCLEOTIDE SEQUENCE [LARGE SCALE GENOMIC DNA]</scope>
    <source>
        <strain evidence="5 6">DSM 45772</strain>
    </source>
</reference>
<feature type="domain" description="EamA" evidence="4">
    <location>
        <begin position="159"/>
        <end position="291"/>
    </location>
</feature>
<feature type="transmembrane region" description="Helical" evidence="3">
    <location>
        <begin position="46"/>
        <end position="64"/>
    </location>
</feature>
<feature type="transmembrane region" description="Helical" evidence="3">
    <location>
        <begin position="106"/>
        <end position="126"/>
    </location>
</feature>
<keyword evidence="3" id="KW-0812">Transmembrane</keyword>
<evidence type="ECO:0000256" key="2">
    <source>
        <dbReference type="SAM" id="MobiDB-lite"/>
    </source>
</evidence>
<evidence type="ECO:0000259" key="4">
    <source>
        <dbReference type="Pfam" id="PF00892"/>
    </source>
</evidence>
<organism evidence="5 6">
    <name type="scientific">Actinomycetospora corticicola</name>
    <dbReference type="NCBI Taxonomy" id="663602"/>
    <lineage>
        <taxon>Bacteria</taxon>
        <taxon>Bacillati</taxon>
        <taxon>Actinomycetota</taxon>
        <taxon>Actinomycetes</taxon>
        <taxon>Pseudonocardiales</taxon>
        <taxon>Pseudonocardiaceae</taxon>
        <taxon>Actinomycetospora</taxon>
    </lineage>
</organism>
<dbReference type="InterPro" id="IPR052756">
    <property type="entry name" value="Alkyne_AA_exporter"/>
</dbReference>
<dbReference type="Pfam" id="PF00892">
    <property type="entry name" value="EamA"/>
    <property type="match status" value="2"/>
</dbReference>
<keyword evidence="3" id="KW-0472">Membrane</keyword>
<dbReference type="InterPro" id="IPR037185">
    <property type="entry name" value="EmrE-like"/>
</dbReference>
<gene>
    <name evidence="5" type="ORF">BJ983_001011</name>
</gene>
<dbReference type="GO" id="GO:0016020">
    <property type="term" value="C:membrane"/>
    <property type="evidence" value="ECO:0007669"/>
    <property type="project" value="InterPro"/>
</dbReference>
<dbReference type="PANTHER" id="PTHR12715">
    <property type="entry name" value="TRANSPORTER, DRUG/METABOLITE EXPORTER FAMILY"/>
    <property type="match status" value="1"/>
</dbReference>
<dbReference type="InterPro" id="IPR000620">
    <property type="entry name" value="EamA_dom"/>
</dbReference>
<dbReference type="EMBL" id="JACCBN010000001">
    <property type="protein sequence ID" value="NYD34909.1"/>
    <property type="molecule type" value="Genomic_DNA"/>
</dbReference>
<sequence>MSTSTAPTRRRDDLRPALAAGVTVLLWASAFVGVRSAGHDVEPGALAFGRMLVASAALTAVVLFRGLPTMPRGRRLAAVAAWGVAWFGAYNLALNAAETHLDAGTTALLVNLAPVLVALLAGLFLGEGFPRRLLVGVAIAFGGVVLIAVAGPGGRADTVGVALGLTAAVLYAGAAVAQKRLLAHTDALTMTWLGSLAGTLVTAPWAPSLARDLSAAPTGTALTVVYLGLFPTAVAFLAWGYALSRTTAGRLASTTYAVPALVVALSWLLLAEVPAPLAFVGGALCLVGVAVSRGRSRAARDGAGFPDPGCKQRRIACTQEVPGYPCSTAARPASSRATGTRNGEQDT</sequence>
<feature type="compositionally biased region" description="Low complexity" evidence="2">
    <location>
        <begin position="327"/>
        <end position="341"/>
    </location>
</feature>
<dbReference type="Proteomes" id="UP000535890">
    <property type="component" value="Unassembled WGS sequence"/>
</dbReference>
<dbReference type="AlphaFoldDB" id="A0A7Y9DT22"/>
<comment type="similarity">
    <text evidence="1">Belongs to the EamA transporter family.</text>
</comment>
<feature type="transmembrane region" description="Helical" evidence="3">
    <location>
        <begin position="275"/>
        <end position="292"/>
    </location>
</feature>
<keyword evidence="6" id="KW-1185">Reference proteome</keyword>
<dbReference type="PANTHER" id="PTHR12715:SF4">
    <property type="entry name" value="EAMA DOMAIN-CONTAINING PROTEIN"/>
    <property type="match status" value="1"/>
</dbReference>
<feature type="transmembrane region" description="Helical" evidence="3">
    <location>
        <begin position="251"/>
        <end position="269"/>
    </location>
</feature>
<feature type="transmembrane region" description="Helical" evidence="3">
    <location>
        <begin position="159"/>
        <end position="177"/>
    </location>
</feature>
<evidence type="ECO:0000256" key="3">
    <source>
        <dbReference type="SAM" id="Phobius"/>
    </source>
</evidence>
<evidence type="ECO:0000313" key="5">
    <source>
        <dbReference type="EMBL" id="NYD34909.1"/>
    </source>
</evidence>
<keyword evidence="3" id="KW-1133">Transmembrane helix</keyword>
<feature type="transmembrane region" description="Helical" evidence="3">
    <location>
        <begin position="219"/>
        <end position="239"/>
    </location>
</feature>
<proteinExistence type="inferred from homology"/>
<feature type="transmembrane region" description="Helical" evidence="3">
    <location>
        <begin position="133"/>
        <end position="153"/>
    </location>
</feature>
<comment type="caution">
    <text evidence="5">The sequence shown here is derived from an EMBL/GenBank/DDBJ whole genome shotgun (WGS) entry which is preliminary data.</text>
</comment>
<dbReference type="SUPFAM" id="SSF103481">
    <property type="entry name" value="Multidrug resistance efflux transporter EmrE"/>
    <property type="match status" value="2"/>
</dbReference>